<evidence type="ECO:0000256" key="7">
    <source>
        <dbReference type="ARBA" id="ARBA00023237"/>
    </source>
</evidence>
<organism evidence="9 10">
    <name type="scientific">Niastella populi</name>
    <dbReference type="NCBI Taxonomy" id="550983"/>
    <lineage>
        <taxon>Bacteria</taxon>
        <taxon>Pseudomonadati</taxon>
        <taxon>Bacteroidota</taxon>
        <taxon>Chitinophagia</taxon>
        <taxon>Chitinophagales</taxon>
        <taxon>Chitinophagaceae</taxon>
        <taxon>Niastella</taxon>
    </lineage>
</organism>
<proteinExistence type="inferred from homology"/>
<evidence type="ECO:0000256" key="4">
    <source>
        <dbReference type="ARBA" id="ARBA00022452"/>
    </source>
</evidence>
<keyword evidence="5" id="KW-0812">Transmembrane</keyword>
<dbReference type="InterPro" id="IPR051906">
    <property type="entry name" value="TolC-like"/>
</dbReference>
<dbReference type="Gene3D" id="1.20.1600.10">
    <property type="entry name" value="Outer membrane efflux proteins (OEP)"/>
    <property type="match status" value="1"/>
</dbReference>
<dbReference type="GO" id="GO:0015562">
    <property type="term" value="F:efflux transmembrane transporter activity"/>
    <property type="evidence" value="ECO:0007669"/>
    <property type="project" value="InterPro"/>
</dbReference>
<feature type="coiled-coil region" evidence="8">
    <location>
        <begin position="192"/>
        <end position="243"/>
    </location>
</feature>
<comment type="subcellular location">
    <subcellularLocation>
        <location evidence="1">Cell outer membrane</location>
    </subcellularLocation>
</comment>
<evidence type="ECO:0000256" key="2">
    <source>
        <dbReference type="ARBA" id="ARBA00007613"/>
    </source>
</evidence>
<sequence>MKLKPVSINSIALVVVLAGIIQPALAQQKHELTVKEAVEYAKKNSVRVKNILLDYKLQEQTNREITSQAFPQLDARAGAQYNPNIAVQAFPNFIAAGTYGVLQQEGVKNAAGQPIISPSDFGLIEAQFGTKYTANIGVDLSQILFDGQVFVGLQARETSLQWARANIEVTEELIKSNVYKVYYQLVTGKTQLELLDANIARLQKLHHDTEEMYKNGFSEKLDVDKITVQIANLETEKKKVQTMIYKGYLGLKVLMGMPVRDEVTLKDTLSDSMIKDGILEASTYNYADRKEFQYAELGKKLREFDVKRYKLSQIPTVRLTGSYSKNAMRNKFDIFSKGEWYTFSNIGVNISVPLFHGFSTRSKIETAKLNLQKTSNDIENLKLSIDQEVDSARANFKTAVEAMDFQKKNMKLAEEVYEQTKKKYEAGLGSNTEITTAQTDLKTAQTNYITALQEAIIARIDYLKAIGKL</sequence>
<keyword evidence="3" id="KW-0813">Transport</keyword>
<gene>
    <name evidence="9" type="ORF">A4R26_03210</name>
</gene>
<protein>
    <submittedName>
        <fullName evidence="9">Transporter</fullName>
    </submittedName>
</protein>
<comment type="similarity">
    <text evidence="2">Belongs to the outer membrane factor (OMF) (TC 1.B.17) family.</text>
</comment>
<dbReference type="SUPFAM" id="SSF56954">
    <property type="entry name" value="Outer membrane efflux proteins (OEP)"/>
    <property type="match status" value="1"/>
</dbReference>
<evidence type="ECO:0000256" key="8">
    <source>
        <dbReference type="SAM" id="Coils"/>
    </source>
</evidence>
<feature type="coiled-coil region" evidence="8">
    <location>
        <begin position="364"/>
        <end position="423"/>
    </location>
</feature>
<keyword evidence="4" id="KW-1134">Transmembrane beta strand</keyword>
<evidence type="ECO:0000313" key="9">
    <source>
        <dbReference type="EMBL" id="OQP58479.1"/>
    </source>
</evidence>
<dbReference type="PANTHER" id="PTHR30026:SF20">
    <property type="entry name" value="OUTER MEMBRANE PROTEIN TOLC"/>
    <property type="match status" value="1"/>
</dbReference>
<dbReference type="InterPro" id="IPR003423">
    <property type="entry name" value="OMP_efflux"/>
</dbReference>
<keyword evidence="6" id="KW-0472">Membrane</keyword>
<evidence type="ECO:0000256" key="1">
    <source>
        <dbReference type="ARBA" id="ARBA00004442"/>
    </source>
</evidence>
<dbReference type="PANTHER" id="PTHR30026">
    <property type="entry name" value="OUTER MEMBRANE PROTEIN TOLC"/>
    <property type="match status" value="1"/>
</dbReference>
<dbReference type="AlphaFoldDB" id="A0A1V9FJE7"/>
<keyword evidence="8" id="KW-0175">Coiled coil</keyword>
<dbReference type="GO" id="GO:0015288">
    <property type="term" value="F:porin activity"/>
    <property type="evidence" value="ECO:0007669"/>
    <property type="project" value="TreeGrafter"/>
</dbReference>
<name>A0A1V9FJE7_9BACT</name>
<accession>A0A1V9FJE7</accession>
<dbReference type="OrthoDB" id="367883at2"/>
<comment type="caution">
    <text evidence="9">The sequence shown here is derived from an EMBL/GenBank/DDBJ whole genome shotgun (WGS) entry which is preliminary data.</text>
</comment>
<keyword evidence="7" id="KW-0998">Cell outer membrane</keyword>
<evidence type="ECO:0000256" key="5">
    <source>
        <dbReference type="ARBA" id="ARBA00022692"/>
    </source>
</evidence>
<dbReference type="RefSeq" id="WP_081165776.1">
    <property type="nucleotide sequence ID" value="NZ_LWBP01000188.1"/>
</dbReference>
<keyword evidence="10" id="KW-1185">Reference proteome</keyword>
<dbReference type="GO" id="GO:1990281">
    <property type="term" value="C:efflux pump complex"/>
    <property type="evidence" value="ECO:0007669"/>
    <property type="project" value="TreeGrafter"/>
</dbReference>
<dbReference type="Proteomes" id="UP000192276">
    <property type="component" value="Unassembled WGS sequence"/>
</dbReference>
<reference evidence="10" key="1">
    <citation type="submission" date="2016-04" db="EMBL/GenBank/DDBJ databases">
        <authorList>
            <person name="Chen L."/>
            <person name="Zhuang W."/>
            <person name="Wang G."/>
        </authorList>
    </citation>
    <scope>NUCLEOTIDE SEQUENCE [LARGE SCALE GENOMIC DNA]</scope>
    <source>
        <strain evidence="10">208</strain>
    </source>
</reference>
<evidence type="ECO:0000256" key="6">
    <source>
        <dbReference type="ARBA" id="ARBA00023136"/>
    </source>
</evidence>
<evidence type="ECO:0000256" key="3">
    <source>
        <dbReference type="ARBA" id="ARBA00022448"/>
    </source>
</evidence>
<dbReference type="GO" id="GO:0009279">
    <property type="term" value="C:cell outer membrane"/>
    <property type="evidence" value="ECO:0007669"/>
    <property type="project" value="UniProtKB-SubCell"/>
</dbReference>
<dbReference type="Pfam" id="PF02321">
    <property type="entry name" value="OEP"/>
    <property type="match status" value="1"/>
</dbReference>
<evidence type="ECO:0000313" key="10">
    <source>
        <dbReference type="Proteomes" id="UP000192276"/>
    </source>
</evidence>
<dbReference type="STRING" id="550983.A4R26_03210"/>
<dbReference type="EMBL" id="LWBP01000188">
    <property type="protein sequence ID" value="OQP58479.1"/>
    <property type="molecule type" value="Genomic_DNA"/>
</dbReference>